<gene>
    <name evidence="2" type="ORF">PPENT_87.1.T0050456</name>
</gene>
<accession>A0A8S1SAB9</accession>
<feature type="transmembrane region" description="Helical" evidence="1">
    <location>
        <begin position="1920"/>
        <end position="1947"/>
    </location>
</feature>
<sequence>MEEYINTLKKTANQERSSKRHIQQVAQLEIKRMFKFDPDTQLQKQMKQFDILLQNRQWNGNLRFCNFQGNFKIEYWIYIEKQLRFCEQLKKMKFTKSKLGLDHLQLLLKLLIWLQPQGIEIEFNHNELDDHSLNDFTHELIKSKLNLKYLLISNNPGIFRGKYLQNLSNFLEKQFTLNLSINHQYKSIILYNKRLFDEKSYSYIQKKLKRMKYHSFNLSNCFTEQNYQGFEYLIQTCYSESALETISELNISNNYLGPNTLIESLFVNLAKAKGLLKLGLNNLNQLTQSTCKALIGNRYSYLRLLELDLSNNSSIDESALQILLDEIISKSCKYFAFENTFQNSESLLAKLYHFAQSFRNRIKQGERLNLESIDLSTIENIQQYDLLEDLLKFVVFNSFSNIKSLVINPLTDGICQSYINAIQNFKKQYRTTKQLNLQSITIKKQNQQLGEDILKQLMNELFFTQENEAISIQTVYFSSRSFELDSNCFIFQQYLNSLDTYRTFSLKNLLIKNTFVTDKLTEKILQVFLAQRTFDLETLQFKEDNFNDTIYFDQILLQSKFLEKQPDIKYFALRKLDLQIIGLQMNISLFLKCFITNNQVKLNYISLANLSLTYDQLSHEHYVSPVKDDNLDLQTIKFKDNTDMNNKAFKIFSDYCIFNQFLDLQYLQISDFEYDLDLSFQFDSLKKLCLYNKFKKFDLPLKIILASPKLEELNFKKVDINEDLAKSLSKYFLLRQQQDEKGKQLFYFISKLSFFECNFSSEILQFFFLDPHCDLEQLQIIQCKGFEKTLDKLVTGLKDSQQLIKSQLSILIMKKLKLQKNIKSFLKFLEYVCFNSELIEEKDLRCQLEQLVLQNCSLNDEFFQGLIDLISNCIEQEQLSKKFLQTIDFSDNNQIKSTLWRKFYQLIMSKELKRQKKTKILVQHTDFQQQEQKLHNFIEQNHLNLQDKIQIAPDKFIQSPPSRIQEMAIKFFTEFENEREKINYYYRMLAGLIYYPKSRITNLKISDVDLDLFINTSEKLLIYSDLSKQDKLKKQTFTNIKKITISSIKFNDSLNTQSFYQLFINNLVSLKIADAQSGFIEGLLNFLDKFEGKLKITKLHLIRVNEYLNQNQSNQFLNYIIFGKKLPIKQLKISESIQFKDDEKFVKQNLSNITPQIQKLIFKIENKDSFQFLQSFSKYLLESQNLQHFEIECTQSGSLLFENIDLMNSIPKLNVLKLKTVVDLTPKLLEFISQTATTLQEVKFQSVRIQNLKESITWFNNAETIVLNCKLITKIDEIVEEEQDIIIQYFLSNKIFQWQQLKYKSSKGLQKFNNKLLSDNFKNLIKLEINAQFESSSNKKISNDFLFYLSKYIIYNEESKLKELILIQCNITVTQIFKLIKQAEEFSENVQKPLSLRRFTLSKSQNIDEEAFQELCRYLIFFQYIKLDRLELVQLNLSNKMIQKLIETSLEWLQFQTLKVFDFICLNFSYNDTFGSVETWESLCKTFLFSEYTPMLTHLFLNGMDIKNHIAKLIANCAFQFFKKQGQNYQHPLKEINFSQNRSLNQIGWYFLSKYFFFHKSVDLKDIDVTDCELNEENKIKQFMAPIYERVKQFGNLRIIKFRSDNISLKNSMYNVNTIPGKDKFKIISDLPFKRTKYVGWGKVEGKIQSFGILQKNIEKTLKLQRRINLCDCWQNLNEVKFSAYHLNFINHFLQILPQLTLEKEYSFSYYCLDQLFNLFQYPDNGSGNPYPLSGLFNQKCQEFFSTSQISKITLVETFFPTLEKPKQQDIWKFYIDVISKKNNLDLVEIEYTLDDDLIEYLLENDYTERDIVKLIRVVPPSHIIIQNSLTLQAIKGIYSILYESNYFQYSHISYDHRRVLNNGIGYSIRALVYGINFQYKILIFFKKILYFLLSIFVSDANKYSYSLEIKQLNQKLQSSLLYFDFLVVLTLIYLFMCIGSPILLTIKDLDSQEDLCKKGVNQIATYSYYGFAVVTLIFESLLYKQIVALIPSHVSKLIDIDNYNQDNQDVQRQSIFGFIQQNRVTPLDEQHHLKENSENSKDYITRFNSNIKEFMNSSFAQNIQFLITLTLSQLSKYDLYNDVVFIINCFNCKQDTLYYAALIITVFNLAIYLIYFIEILIRRIQRIKLQTKYLSTQTINDFFDLCTVGRNAALAQILDTVAPYNVSVFPNKWFIRKLIPNVAGKSLNKSIKNYLIKFIFEDVPQLTLQLTFLYKMTISKQITLGWSIYITLGTSIVTIIISFFKFMQLRPSTISQTDFDKLERTNTQIYDYKINHLQNEMKMLIKYEAFSAQERNIEQSLIIKKNDSDSMV</sequence>
<dbReference type="EMBL" id="CAJJDO010000005">
    <property type="protein sequence ID" value="CAD8137008.1"/>
    <property type="molecule type" value="Genomic_DNA"/>
</dbReference>
<feature type="transmembrane region" description="Helical" evidence="1">
    <location>
        <begin position="2098"/>
        <end position="2122"/>
    </location>
</feature>
<reference evidence="2" key="1">
    <citation type="submission" date="2021-01" db="EMBL/GenBank/DDBJ databases">
        <authorList>
            <consortium name="Genoscope - CEA"/>
            <person name="William W."/>
        </authorList>
    </citation>
    <scope>NUCLEOTIDE SEQUENCE</scope>
</reference>
<organism evidence="2 3">
    <name type="scientific">Paramecium pentaurelia</name>
    <dbReference type="NCBI Taxonomy" id="43138"/>
    <lineage>
        <taxon>Eukaryota</taxon>
        <taxon>Sar</taxon>
        <taxon>Alveolata</taxon>
        <taxon>Ciliophora</taxon>
        <taxon>Intramacronucleata</taxon>
        <taxon>Oligohymenophorea</taxon>
        <taxon>Peniculida</taxon>
        <taxon>Parameciidae</taxon>
        <taxon>Paramecium</taxon>
    </lineage>
</organism>
<dbReference type="GO" id="GO:0031146">
    <property type="term" value="P:SCF-dependent proteasomal ubiquitin-dependent protein catabolic process"/>
    <property type="evidence" value="ECO:0007669"/>
    <property type="project" value="TreeGrafter"/>
</dbReference>
<dbReference type="OrthoDB" id="292036at2759"/>
<comment type="caution">
    <text evidence="2">The sequence shown here is derived from an EMBL/GenBank/DDBJ whole genome shotgun (WGS) entry which is preliminary data.</text>
</comment>
<dbReference type="Proteomes" id="UP000689195">
    <property type="component" value="Unassembled WGS sequence"/>
</dbReference>
<keyword evidence="1" id="KW-0812">Transmembrane</keyword>
<keyword evidence="1" id="KW-1133">Transmembrane helix</keyword>
<keyword evidence="1" id="KW-0472">Membrane</keyword>
<evidence type="ECO:0008006" key="4">
    <source>
        <dbReference type="Google" id="ProtNLM"/>
    </source>
</evidence>
<protein>
    <recommendedName>
        <fullName evidence="4">Transmembrane protein</fullName>
    </recommendedName>
</protein>
<name>A0A8S1SAB9_9CILI</name>
<dbReference type="GO" id="GO:0019005">
    <property type="term" value="C:SCF ubiquitin ligase complex"/>
    <property type="evidence" value="ECO:0007669"/>
    <property type="project" value="TreeGrafter"/>
</dbReference>
<evidence type="ECO:0000256" key="1">
    <source>
        <dbReference type="SAM" id="Phobius"/>
    </source>
</evidence>
<evidence type="ECO:0000313" key="2">
    <source>
        <dbReference type="EMBL" id="CAD8137008.1"/>
    </source>
</evidence>
<dbReference type="PANTHER" id="PTHR13318">
    <property type="entry name" value="PARTNER OF PAIRED, ISOFORM B-RELATED"/>
    <property type="match status" value="1"/>
</dbReference>
<keyword evidence="3" id="KW-1185">Reference proteome</keyword>
<feature type="transmembrane region" description="Helical" evidence="1">
    <location>
        <begin position="1878"/>
        <end position="1899"/>
    </location>
</feature>
<feature type="transmembrane region" description="Helical" evidence="1">
    <location>
        <begin position="2227"/>
        <end position="2245"/>
    </location>
</feature>
<evidence type="ECO:0000313" key="3">
    <source>
        <dbReference type="Proteomes" id="UP000689195"/>
    </source>
</evidence>
<feature type="transmembrane region" description="Helical" evidence="1">
    <location>
        <begin position="1967"/>
        <end position="1984"/>
    </location>
</feature>
<proteinExistence type="predicted"/>